<gene>
    <name evidence="3" type="ORF">LGLO00237_LOCUS6476</name>
</gene>
<feature type="region of interest" description="Disordered" evidence="1">
    <location>
        <begin position="344"/>
        <end position="379"/>
    </location>
</feature>
<name>A0A7S4DJF5_9EUKA</name>
<feature type="region of interest" description="Disordered" evidence="1">
    <location>
        <begin position="226"/>
        <end position="254"/>
    </location>
</feature>
<feature type="compositionally biased region" description="Low complexity" evidence="1">
    <location>
        <begin position="236"/>
        <end position="245"/>
    </location>
</feature>
<feature type="transmembrane region" description="Helical" evidence="2">
    <location>
        <begin position="564"/>
        <end position="586"/>
    </location>
</feature>
<keyword evidence="2" id="KW-1133">Transmembrane helix</keyword>
<dbReference type="AlphaFoldDB" id="A0A7S4DJF5"/>
<sequence>MISIGATALTLFDKARKVSGLATHIKTWVRDMLPTQRKDVRILLERLCCRVDAMSRPMHYCWLWASDKDSCISDIVFHCRRALFSVDTFITELANAKQNSQLSKDPDKVVVALRDHLNELDFCVQSLSLALQIITSSHNGAPSIRPPTPSSHTSSISPSCLLQASQRVLEMFDTGGDVVTAGGTLYQRKPDATRWSKMLRSAVWKIHHDLKSHSYSIVVNDISPAPSGEESTTPNSAHAHSSSASKTRPGKGAGAMTFALEPSLGFRRLAVDELEVICNLCTKPETPSSEKGFVDVKAYGMPEAKPKEEGQAAGFLWDYKVANNVQHHLAFIITTPPPLTRSPILSGTPPNVPSPTGATPPSLHLPEPRLGANGGGGEKAAGGAGLTVTTLLYIARLCMYEVSSCVHNHLPQSLTMESNRLSCYMRTLFSHNDVVYMDVMNVFRTSTHRYSKTTVLAGESLDIDRLRTRSLRCYSLASRFLANPIQRISEEFLGVVVPTTSRRAKSRQATRPLVLLCSFVVLAAAQVGTMAKVSIGIGLGIVMERVSIASSSKKPAGRPLRARLALPLVLWILIKMIVATTTLAPVPPERRVRRHPPQMRHPISCQNVLRKGSLLSGLLTGALELALNGLRMWNTSHAIIK</sequence>
<evidence type="ECO:0008006" key="4">
    <source>
        <dbReference type="Google" id="ProtNLM"/>
    </source>
</evidence>
<organism evidence="3">
    <name type="scientific">Lotharella globosa</name>
    <dbReference type="NCBI Taxonomy" id="91324"/>
    <lineage>
        <taxon>Eukaryota</taxon>
        <taxon>Sar</taxon>
        <taxon>Rhizaria</taxon>
        <taxon>Cercozoa</taxon>
        <taxon>Chlorarachniophyceae</taxon>
        <taxon>Lotharella</taxon>
    </lineage>
</organism>
<evidence type="ECO:0000313" key="3">
    <source>
        <dbReference type="EMBL" id="CAE0653869.1"/>
    </source>
</evidence>
<accession>A0A7S4DJF5</accession>
<protein>
    <recommendedName>
        <fullName evidence="4">Fungal N-terminal domain-containing protein</fullName>
    </recommendedName>
</protein>
<reference evidence="3" key="1">
    <citation type="submission" date="2021-01" db="EMBL/GenBank/DDBJ databases">
        <authorList>
            <person name="Corre E."/>
            <person name="Pelletier E."/>
            <person name="Niang G."/>
            <person name="Scheremetjew M."/>
            <person name="Finn R."/>
            <person name="Kale V."/>
            <person name="Holt S."/>
            <person name="Cochrane G."/>
            <person name="Meng A."/>
            <person name="Brown T."/>
            <person name="Cohen L."/>
        </authorList>
    </citation>
    <scope>NUCLEOTIDE SEQUENCE</scope>
    <source>
        <strain evidence="3">CCCM811</strain>
    </source>
</reference>
<keyword evidence="2" id="KW-0812">Transmembrane</keyword>
<evidence type="ECO:0000256" key="1">
    <source>
        <dbReference type="SAM" id="MobiDB-lite"/>
    </source>
</evidence>
<evidence type="ECO:0000256" key="2">
    <source>
        <dbReference type="SAM" id="Phobius"/>
    </source>
</evidence>
<dbReference type="EMBL" id="HBIV01008593">
    <property type="protein sequence ID" value="CAE0653869.1"/>
    <property type="molecule type" value="Transcribed_RNA"/>
</dbReference>
<feature type="compositionally biased region" description="Polar residues" evidence="1">
    <location>
        <begin position="344"/>
        <end position="359"/>
    </location>
</feature>
<feature type="transmembrane region" description="Helical" evidence="2">
    <location>
        <begin position="513"/>
        <end position="543"/>
    </location>
</feature>
<proteinExistence type="predicted"/>
<keyword evidence="2" id="KW-0472">Membrane</keyword>